<sequence length="77" mass="8846">MLYHNCRLVNSSCKLAPWWCLSAYGVIQELELNLKLASFYQMLVSILEKFATSSFFHFCSFKHPQGVAKHNTAAMML</sequence>
<keyword evidence="1" id="KW-0396">Initiation factor</keyword>
<protein>
    <submittedName>
        <fullName evidence="1">Eukaryotic translation initiation factor 2A</fullName>
    </submittedName>
</protein>
<reference evidence="1" key="1">
    <citation type="submission" date="2018-02" db="EMBL/GenBank/DDBJ databases">
        <title>Rhizophora mucronata_Transcriptome.</title>
        <authorList>
            <person name="Meera S.P."/>
            <person name="Sreeshan A."/>
            <person name="Augustine A."/>
        </authorList>
    </citation>
    <scope>NUCLEOTIDE SEQUENCE</scope>
    <source>
        <tissue evidence="1">Leaf</tissue>
    </source>
</reference>
<dbReference type="EMBL" id="GGEC01038588">
    <property type="protein sequence ID" value="MBX19072.1"/>
    <property type="molecule type" value="Transcribed_RNA"/>
</dbReference>
<name>A0A2P2LM92_RHIMU</name>
<keyword evidence="1" id="KW-0648">Protein biosynthesis</keyword>
<accession>A0A2P2LM92</accession>
<evidence type="ECO:0000313" key="1">
    <source>
        <dbReference type="EMBL" id="MBX19072.1"/>
    </source>
</evidence>
<dbReference type="GO" id="GO:0003743">
    <property type="term" value="F:translation initiation factor activity"/>
    <property type="evidence" value="ECO:0007669"/>
    <property type="project" value="UniProtKB-KW"/>
</dbReference>
<organism evidence="1">
    <name type="scientific">Rhizophora mucronata</name>
    <name type="common">Asiatic mangrove</name>
    <dbReference type="NCBI Taxonomy" id="61149"/>
    <lineage>
        <taxon>Eukaryota</taxon>
        <taxon>Viridiplantae</taxon>
        <taxon>Streptophyta</taxon>
        <taxon>Embryophyta</taxon>
        <taxon>Tracheophyta</taxon>
        <taxon>Spermatophyta</taxon>
        <taxon>Magnoliopsida</taxon>
        <taxon>eudicotyledons</taxon>
        <taxon>Gunneridae</taxon>
        <taxon>Pentapetalae</taxon>
        <taxon>rosids</taxon>
        <taxon>fabids</taxon>
        <taxon>Malpighiales</taxon>
        <taxon>Rhizophoraceae</taxon>
        <taxon>Rhizophora</taxon>
    </lineage>
</organism>
<proteinExistence type="predicted"/>
<dbReference type="AlphaFoldDB" id="A0A2P2LM92"/>
<dbReference type="EMBL" id="GGEC01038592">
    <property type="protein sequence ID" value="MBX19076.1"/>
    <property type="molecule type" value="Transcribed_RNA"/>
</dbReference>